<name>R7T615_CAPTE</name>
<reference evidence="15 17" key="2">
    <citation type="journal article" date="2013" name="Nature">
        <title>Insights into bilaterian evolution from three spiralian genomes.</title>
        <authorList>
            <person name="Simakov O."/>
            <person name="Marletaz F."/>
            <person name="Cho S.J."/>
            <person name="Edsinger-Gonzales E."/>
            <person name="Havlak P."/>
            <person name="Hellsten U."/>
            <person name="Kuo D.H."/>
            <person name="Larsson T."/>
            <person name="Lv J."/>
            <person name="Arendt D."/>
            <person name="Savage R."/>
            <person name="Osoegawa K."/>
            <person name="de Jong P."/>
            <person name="Grimwood J."/>
            <person name="Chapman J.A."/>
            <person name="Shapiro H."/>
            <person name="Aerts A."/>
            <person name="Otillar R.P."/>
            <person name="Terry A.Y."/>
            <person name="Boore J.L."/>
            <person name="Grigoriev I.V."/>
            <person name="Lindberg D.R."/>
            <person name="Seaver E.C."/>
            <person name="Weisblat D.A."/>
            <person name="Putnam N.H."/>
            <person name="Rokhsar D.S."/>
        </authorList>
    </citation>
    <scope>NUCLEOTIDE SEQUENCE</scope>
    <source>
        <strain evidence="15 17">I ESC-2004</strain>
    </source>
</reference>
<keyword evidence="17" id="KW-1185">Reference proteome</keyword>
<dbReference type="Pfam" id="PF02517">
    <property type="entry name" value="Rce1-like"/>
    <property type="match status" value="1"/>
</dbReference>
<evidence type="ECO:0000256" key="5">
    <source>
        <dbReference type="ARBA" id="ARBA00022801"/>
    </source>
</evidence>
<dbReference type="EMBL" id="AMQN01003396">
    <property type="status" value="NOT_ANNOTATED_CDS"/>
    <property type="molecule type" value="Genomic_DNA"/>
</dbReference>
<dbReference type="GO" id="GO:0071586">
    <property type="term" value="P:CAAX-box protein processing"/>
    <property type="evidence" value="ECO:0007669"/>
    <property type="project" value="InterPro"/>
</dbReference>
<feature type="transmembrane region" description="Helical" evidence="13">
    <location>
        <begin position="260"/>
        <end position="278"/>
    </location>
</feature>
<evidence type="ECO:0000256" key="12">
    <source>
        <dbReference type="ARBA" id="ARBA00049763"/>
    </source>
</evidence>
<dbReference type="AlphaFoldDB" id="R7T615"/>
<dbReference type="InterPro" id="IPR003675">
    <property type="entry name" value="Rce1/LyrA-like_dom"/>
</dbReference>
<evidence type="ECO:0000256" key="4">
    <source>
        <dbReference type="ARBA" id="ARBA00022692"/>
    </source>
</evidence>
<feature type="transmembrane region" description="Helical" evidence="13">
    <location>
        <begin position="51"/>
        <end position="70"/>
    </location>
</feature>
<reference evidence="16" key="3">
    <citation type="submission" date="2015-06" db="UniProtKB">
        <authorList>
            <consortium name="EnsemblMetazoa"/>
        </authorList>
    </citation>
    <scope>IDENTIFICATION</scope>
</reference>
<keyword evidence="3" id="KW-0645">Protease</keyword>
<evidence type="ECO:0000259" key="14">
    <source>
        <dbReference type="Pfam" id="PF02517"/>
    </source>
</evidence>
<feature type="domain" description="CAAX prenyl protease 2/Lysostaphin resistance protein A-like" evidence="14">
    <location>
        <begin position="139"/>
        <end position="243"/>
    </location>
</feature>
<dbReference type="EC" id="3.4.26.1" evidence="11"/>
<evidence type="ECO:0000256" key="10">
    <source>
        <dbReference type="ARBA" id="ARBA00047280"/>
    </source>
</evidence>
<proteinExistence type="inferred from homology"/>
<feature type="transmembrane region" description="Helical" evidence="13">
    <location>
        <begin position="20"/>
        <end position="39"/>
    </location>
</feature>
<feature type="transmembrane region" description="Helical" evidence="13">
    <location>
        <begin position="202"/>
        <end position="224"/>
    </location>
</feature>
<dbReference type="PANTHER" id="PTHR13046:SF0">
    <property type="entry name" value="CAAX PRENYL PROTEASE 2"/>
    <property type="match status" value="1"/>
</dbReference>
<keyword evidence="6" id="KW-0256">Endoplasmic reticulum</keyword>
<comment type="catalytic activity">
    <reaction evidence="10">
        <text>Hydrolyzes the peptide bond -P2-(S-farnesyl or geranylgeranyl)C-P1'-P2'-P3'-COOH where P1' and P2' are amino acids with aliphatic sidechains and P3' is any C-terminal residue.</text>
        <dbReference type="EC" id="3.4.26.1"/>
    </reaction>
</comment>
<accession>R7T615</accession>
<evidence type="ECO:0000256" key="6">
    <source>
        <dbReference type="ARBA" id="ARBA00022824"/>
    </source>
</evidence>
<dbReference type="PANTHER" id="PTHR13046">
    <property type="entry name" value="PROTEASE U48 CAAX PRENYL PROTEASE RCE1"/>
    <property type="match status" value="1"/>
</dbReference>
<evidence type="ECO:0000256" key="1">
    <source>
        <dbReference type="ARBA" id="ARBA00004477"/>
    </source>
</evidence>
<evidence type="ECO:0000256" key="11">
    <source>
        <dbReference type="ARBA" id="ARBA00049729"/>
    </source>
</evidence>
<feature type="transmembrane region" description="Helical" evidence="13">
    <location>
        <begin position="171"/>
        <end position="190"/>
    </location>
</feature>
<dbReference type="Proteomes" id="UP000014760">
    <property type="component" value="Unassembled WGS sequence"/>
</dbReference>
<dbReference type="OrthoDB" id="271604at2759"/>
<dbReference type="EnsemblMetazoa" id="CapteT19281">
    <property type="protein sequence ID" value="CapteP19281"/>
    <property type="gene ID" value="CapteG19281"/>
</dbReference>
<keyword evidence="8 13" id="KW-0472">Membrane</keyword>
<evidence type="ECO:0000313" key="15">
    <source>
        <dbReference type="EMBL" id="ELT88683.1"/>
    </source>
</evidence>
<feature type="transmembrane region" description="Helical" evidence="13">
    <location>
        <begin position="95"/>
        <end position="119"/>
    </location>
</feature>
<dbReference type="EMBL" id="KB311733">
    <property type="protein sequence ID" value="ELT88683.1"/>
    <property type="molecule type" value="Genomic_DNA"/>
</dbReference>
<evidence type="ECO:0000256" key="3">
    <source>
        <dbReference type="ARBA" id="ARBA00022670"/>
    </source>
</evidence>
<evidence type="ECO:0000256" key="2">
    <source>
        <dbReference type="ARBA" id="ARBA00006897"/>
    </source>
</evidence>
<evidence type="ECO:0000256" key="9">
    <source>
        <dbReference type="ARBA" id="ARBA00032607"/>
    </source>
</evidence>
<evidence type="ECO:0000313" key="16">
    <source>
        <dbReference type="EnsemblMetazoa" id="CapteP19281"/>
    </source>
</evidence>
<dbReference type="STRING" id="283909.R7T615"/>
<evidence type="ECO:0000256" key="7">
    <source>
        <dbReference type="ARBA" id="ARBA00022989"/>
    </source>
</evidence>
<gene>
    <name evidence="15" type="ORF">CAPTEDRAFT_19281</name>
</gene>
<dbReference type="InterPro" id="IPR039731">
    <property type="entry name" value="Rce1"/>
</dbReference>
<evidence type="ECO:0000256" key="13">
    <source>
        <dbReference type="SAM" id="Phobius"/>
    </source>
</evidence>
<comment type="similarity">
    <text evidence="2">Belongs to the peptidase U48 family.</text>
</comment>
<dbReference type="HOGENOM" id="CLU_049909_3_0_1"/>
<keyword evidence="7 13" id="KW-1133">Transmembrane helix</keyword>
<dbReference type="GO" id="GO:0004222">
    <property type="term" value="F:metalloendopeptidase activity"/>
    <property type="evidence" value="ECO:0007669"/>
    <property type="project" value="InterPro"/>
</dbReference>
<reference evidence="17" key="1">
    <citation type="submission" date="2012-12" db="EMBL/GenBank/DDBJ databases">
        <authorList>
            <person name="Hellsten U."/>
            <person name="Grimwood J."/>
            <person name="Chapman J.A."/>
            <person name="Shapiro H."/>
            <person name="Aerts A."/>
            <person name="Otillar R.P."/>
            <person name="Terry A.Y."/>
            <person name="Boore J.L."/>
            <person name="Simakov O."/>
            <person name="Marletaz F."/>
            <person name="Cho S.-J."/>
            <person name="Edsinger-Gonzales E."/>
            <person name="Havlak P."/>
            <person name="Kuo D.-H."/>
            <person name="Larsson T."/>
            <person name="Lv J."/>
            <person name="Arendt D."/>
            <person name="Savage R."/>
            <person name="Osoegawa K."/>
            <person name="de Jong P."/>
            <person name="Lindberg D.R."/>
            <person name="Seaver E.C."/>
            <person name="Weisblat D.A."/>
            <person name="Putnam N.H."/>
            <person name="Grigoriev I.V."/>
            <person name="Rokhsar D.S."/>
        </authorList>
    </citation>
    <scope>NUCLEOTIDE SEQUENCE</scope>
    <source>
        <strain evidence="17">I ESC-2004</strain>
    </source>
</reference>
<evidence type="ECO:0000256" key="8">
    <source>
        <dbReference type="ARBA" id="ARBA00023136"/>
    </source>
</evidence>
<protein>
    <recommendedName>
        <fullName evidence="12">CAAX prenyl protease 2</fullName>
        <ecNumber evidence="11">3.4.26.1</ecNumber>
    </recommendedName>
    <alternativeName>
        <fullName evidence="9">Farnesylated proteins-converting enzyme 2</fullName>
    </alternativeName>
</protein>
<keyword evidence="5" id="KW-0378">Hydrolase</keyword>
<dbReference type="FunCoup" id="R7T615">
    <property type="interactions" value="1837"/>
</dbReference>
<sequence length="294" mass="33864">MAPIFWKFDNIVFDYSPYTAVAICILLALAYVGSLYVWTSTRKSRDHPETIKLRFVRVTIVCALVIPFLWLCGTKSHSVKARILFTWLGLRFKGFITATVLPLILTMVLFMGPLTLHYLDGIFRIYRDPQYWLSNLKNIIWLRNHVVAPISEEFIFRACMLPILVPSFGETWSIIVCPLAFGIAHLHHLHEKIRDGVDLKMALMNSLIQFSYTSVFGAYSAYIFLRTDHLVAPVIVHAFCNHMGLPNFQEVFAHSAPKRYYLMISFVVGLLLWSQLLIPFTNPALYSNDLYFSM</sequence>
<organism evidence="15">
    <name type="scientific">Capitella teleta</name>
    <name type="common">Polychaete worm</name>
    <dbReference type="NCBI Taxonomy" id="283909"/>
    <lineage>
        <taxon>Eukaryota</taxon>
        <taxon>Metazoa</taxon>
        <taxon>Spiralia</taxon>
        <taxon>Lophotrochozoa</taxon>
        <taxon>Annelida</taxon>
        <taxon>Polychaeta</taxon>
        <taxon>Sedentaria</taxon>
        <taxon>Scolecida</taxon>
        <taxon>Capitellidae</taxon>
        <taxon>Capitella</taxon>
    </lineage>
</organism>
<dbReference type="OMA" id="HSFCNWC"/>
<comment type="subcellular location">
    <subcellularLocation>
        <location evidence="1">Endoplasmic reticulum membrane</location>
        <topology evidence="1">Multi-pass membrane protein</topology>
    </subcellularLocation>
</comment>
<evidence type="ECO:0000313" key="17">
    <source>
        <dbReference type="Proteomes" id="UP000014760"/>
    </source>
</evidence>
<keyword evidence="4 13" id="KW-0812">Transmembrane</keyword>
<dbReference type="GO" id="GO:0005789">
    <property type="term" value="C:endoplasmic reticulum membrane"/>
    <property type="evidence" value="ECO:0007669"/>
    <property type="project" value="UniProtKB-SubCell"/>
</dbReference>